<dbReference type="EMBL" id="FXUB01000001">
    <property type="protein sequence ID" value="SMP02847.1"/>
    <property type="molecule type" value="Genomic_DNA"/>
</dbReference>
<dbReference type="InterPro" id="IPR000905">
    <property type="entry name" value="Gcp-like_dom"/>
</dbReference>
<comment type="caution">
    <text evidence="9">The sequence shown here is derived from an EMBL/GenBank/DDBJ whole genome shotgun (WGS) entry which is preliminary data.</text>
</comment>
<comment type="catalytic activity">
    <reaction evidence="6 7">
        <text>L-threonylcarbamoyladenylate + adenosine(37) in tRNA = N(6)-L-threonylcarbamoyladenosine(37) in tRNA + AMP + H(+)</text>
        <dbReference type="Rhea" id="RHEA:37059"/>
        <dbReference type="Rhea" id="RHEA-COMP:10162"/>
        <dbReference type="Rhea" id="RHEA-COMP:10163"/>
        <dbReference type="ChEBI" id="CHEBI:15378"/>
        <dbReference type="ChEBI" id="CHEBI:73682"/>
        <dbReference type="ChEBI" id="CHEBI:74411"/>
        <dbReference type="ChEBI" id="CHEBI:74418"/>
        <dbReference type="ChEBI" id="CHEBI:456215"/>
        <dbReference type="EC" id="2.3.1.234"/>
    </reaction>
</comment>
<dbReference type="Proteomes" id="UP001157911">
    <property type="component" value="Unassembled WGS sequence"/>
</dbReference>
<comment type="subcellular location">
    <subcellularLocation>
        <location evidence="7">Cytoplasm</location>
    </subcellularLocation>
</comment>
<gene>
    <name evidence="7" type="primary">tsaD</name>
    <name evidence="9" type="ORF">SAMN06265339_0071</name>
</gene>
<feature type="domain" description="Gcp-like" evidence="8">
    <location>
        <begin position="25"/>
        <end position="302"/>
    </location>
</feature>
<evidence type="ECO:0000256" key="2">
    <source>
        <dbReference type="ARBA" id="ARBA00022694"/>
    </source>
</evidence>
<keyword evidence="5 7" id="KW-0012">Acyltransferase</keyword>
<keyword evidence="2 7" id="KW-0819">tRNA processing</keyword>
<dbReference type="InterPro" id="IPR017861">
    <property type="entry name" value="KAE1/TsaD"/>
</dbReference>
<feature type="binding site" evidence="7">
    <location>
        <begin position="136"/>
        <end position="140"/>
    </location>
    <ligand>
        <name>substrate</name>
    </ligand>
</feature>
<dbReference type="EC" id="2.3.1.234" evidence="7"/>
<comment type="similarity">
    <text evidence="7">Belongs to the KAE1 / TsaD family.</text>
</comment>
<reference evidence="9 10" key="1">
    <citation type="submission" date="2017-05" db="EMBL/GenBank/DDBJ databases">
        <authorList>
            <person name="Varghese N."/>
            <person name="Submissions S."/>
        </authorList>
    </citation>
    <scope>NUCLEOTIDE SEQUENCE [LARGE SCALE GENOMIC DNA]</scope>
    <source>
        <strain evidence="9 10">DSM 15522</strain>
    </source>
</reference>
<evidence type="ECO:0000256" key="4">
    <source>
        <dbReference type="ARBA" id="ARBA00023004"/>
    </source>
</evidence>
<dbReference type="PRINTS" id="PR00789">
    <property type="entry name" value="OSIALOPTASE"/>
</dbReference>
<comment type="function">
    <text evidence="7">Required for the formation of a threonylcarbamoyl group on adenosine at position 37 (t(6)A37) in tRNAs that read codons beginning with adenine. Is involved in the transfer of the threonylcarbamoyl moiety of threonylcarbamoyl-AMP (TC-AMP) to the N6 group of A37, together with TsaE and TsaB. TsaD likely plays a direct catalytic role in this reaction.</text>
</comment>
<dbReference type="SUPFAM" id="SSF53067">
    <property type="entry name" value="Actin-like ATPase domain"/>
    <property type="match status" value="1"/>
</dbReference>
<dbReference type="InterPro" id="IPR022450">
    <property type="entry name" value="TsaD"/>
</dbReference>
<organism evidence="9 10">
    <name type="scientific">Desulfurobacterium pacificum</name>
    <dbReference type="NCBI Taxonomy" id="240166"/>
    <lineage>
        <taxon>Bacteria</taxon>
        <taxon>Pseudomonadati</taxon>
        <taxon>Aquificota</taxon>
        <taxon>Aquificia</taxon>
        <taxon>Desulfurobacteriales</taxon>
        <taxon>Desulfurobacteriaceae</taxon>
        <taxon>Desulfurobacterium</taxon>
    </lineage>
</organism>
<dbReference type="NCBIfam" id="TIGR03723">
    <property type="entry name" value="T6A_TsaD_YgjD"/>
    <property type="match status" value="1"/>
</dbReference>
<feature type="binding site" evidence="7">
    <location>
        <position position="182"/>
    </location>
    <ligand>
        <name>substrate</name>
    </ligand>
</feature>
<accession>A0ABY1N7Z5</accession>
<comment type="cofactor">
    <cofactor evidence="7">
        <name>Fe(2+)</name>
        <dbReference type="ChEBI" id="CHEBI:29033"/>
    </cofactor>
    <text evidence="7">Binds 1 Fe(2+) ion per subunit.</text>
</comment>
<evidence type="ECO:0000256" key="1">
    <source>
        <dbReference type="ARBA" id="ARBA00022679"/>
    </source>
</evidence>
<proteinExistence type="inferred from homology"/>
<feature type="binding site" evidence="7">
    <location>
        <position position="116"/>
    </location>
    <ligand>
        <name>Fe cation</name>
        <dbReference type="ChEBI" id="CHEBI:24875"/>
    </ligand>
</feature>
<evidence type="ECO:0000256" key="7">
    <source>
        <dbReference type="HAMAP-Rule" id="MF_01445"/>
    </source>
</evidence>
<feature type="binding site" evidence="7">
    <location>
        <position position="112"/>
    </location>
    <ligand>
        <name>Fe cation</name>
        <dbReference type="ChEBI" id="CHEBI:24875"/>
    </ligand>
</feature>
<sequence length="329" mass="36260">MKVLGIDTSCDDTSIAVYDGEKDRVLSNVVSSQHEFHQPFGGIVPEIAARKHAENIDLVFQESLQIAGIETKDLDLITVTRTPGLLPALLVGLTFGKGLSYCLSLPFKAVHHIEAHIYSPFIEKRKEIPDKFLALVVSGGHTLMFLVEHPFKYTLIGKTLDDAVGEAYDKVAQMLDLGYPGGPVIDNIYKNYFGEYVQLPKPKVEGFNYSFSGLKSAVKRLIEKGYPKEQLAASFQKTAIEYLLGKLKKAIDYYKAEAIAVSGGVSANSLLREELLKLKEKGKKVFIPDIKYTSDNGAMVAFVGYMKYLLEGEDPLTISAAARSILNSN</sequence>
<dbReference type="Gene3D" id="3.30.420.40">
    <property type="match status" value="2"/>
</dbReference>
<dbReference type="NCBIfam" id="TIGR00329">
    <property type="entry name" value="gcp_kae1"/>
    <property type="match status" value="1"/>
</dbReference>
<keyword evidence="3 7" id="KW-0479">Metal-binding</keyword>
<dbReference type="InterPro" id="IPR043129">
    <property type="entry name" value="ATPase_NBD"/>
</dbReference>
<feature type="binding site" evidence="7">
    <location>
        <position position="295"/>
    </location>
    <ligand>
        <name>Fe cation</name>
        <dbReference type="ChEBI" id="CHEBI:24875"/>
    </ligand>
</feature>
<evidence type="ECO:0000259" key="8">
    <source>
        <dbReference type="Pfam" id="PF00814"/>
    </source>
</evidence>
<dbReference type="Pfam" id="PF00814">
    <property type="entry name" value="TsaD"/>
    <property type="match status" value="1"/>
</dbReference>
<dbReference type="PANTHER" id="PTHR11735">
    <property type="entry name" value="TRNA N6-ADENOSINE THREONYLCARBAMOYLTRANSFERASE"/>
    <property type="match status" value="1"/>
</dbReference>
<keyword evidence="7" id="KW-0963">Cytoplasm</keyword>
<protein>
    <recommendedName>
        <fullName evidence="7">tRNA N6-adenosine threonylcarbamoyltransferase</fullName>
        <ecNumber evidence="7">2.3.1.234</ecNumber>
    </recommendedName>
    <alternativeName>
        <fullName evidence="7">N6-L-threonylcarbamoyladenine synthase</fullName>
        <shortName evidence="7">t(6)A synthase</shortName>
    </alternativeName>
    <alternativeName>
        <fullName evidence="7">t(6)A37 threonylcarbamoyladenosine biosynthesis protein TsaD</fullName>
    </alternativeName>
    <alternativeName>
        <fullName evidence="7">tRNA threonylcarbamoyladenosine biosynthesis protein TsaD</fullName>
    </alternativeName>
</protein>
<keyword evidence="4 7" id="KW-0408">Iron</keyword>
<keyword evidence="10" id="KW-1185">Reference proteome</keyword>
<evidence type="ECO:0000256" key="3">
    <source>
        <dbReference type="ARBA" id="ARBA00022723"/>
    </source>
</evidence>
<feature type="binding site" evidence="7">
    <location>
        <position position="186"/>
    </location>
    <ligand>
        <name>substrate</name>
    </ligand>
</feature>
<dbReference type="HAMAP" id="MF_01445">
    <property type="entry name" value="TsaD"/>
    <property type="match status" value="1"/>
</dbReference>
<evidence type="ECO:0000313" key="10">
    <source>
        <dbReference type="Proteomes" id="UP001157911"/>
    </source>
</evidence>
<feature type="binding site" evidence="7">
    <location>
        <position position="169"/>
    </location>
    <ligand>
        <name>substrate</name>
    </ligand>
</feature>
<evidence type="ECO:0000256" key="6">
    <source>
        <dbReference type="ARBA" id="ARBA00048117"/>
    </source>
</evidence>
<keyword evidence="1 7" id="KW-0808">Transferase</keyword>
<feature type="binding site" evidence="7">
    <location>
        <position position="268"/>
    </location>
    <ligand>
        <name>substrate</name>
    </ligand>
</feature>
<evidence type="ECO:0000313" key="9">
    <source>
        <dbReference type="EMBL" id="SMP02847.1"/>
    </source>
</evidence>
<evidence type="ECO:0000256" key="5">
    <source>
        <dbReference type="ARBA" id="ARBA00023315"/>
    </source>
</evidence>
<name>A0ABY1N7Z5_9BACT</name>
<dbReference type="RefSeq" id="WP_283399585.1">
    <property type="nucleotide sequence ID" value="NZ_FXUB01000001.1"/>
</dbReference>
<dbReference type="PANTHER" id="PTHR11735:SF6">
    <property type="entry name" value="TRNA N6-ADENOSINE THREONYLCARBAMOYLTRANSFERASE, MITOCHONDRIAL"/>
    <property type="match status" value="1"/>
</dbReference>